<keyword evidence="2" id="KW-0489">Methyltransferase</keyword>
<evidence type="ECO:0000313" key="3">
    <source>
        <dbReference type="Proteomes" id="UP001594351"/>
    </source>
</evidence>
<dbReference type="SUPFAM" id="SSF53335">
    <property type="entry name" value="S-adenosyl-L-methionine-dependent methyltransferases"/>
    <property type="match status" value="1"/>
</dbReference>
<evidence type="ECO:0000259" key="1">
    <source>
        <dbReference type="Pfam" id="PF08241"/>
    </source>
</evidence>
<dbReference type="InterPro" id="IPR013216">
    <property type="entry name" value="Methyltransf_11"/>
</dbReference>
<protein>
    <submittedName>
        <fullName evidence="2">Methyltransferase domain-containing protein</fullName>
    </submittedName>
</protein>
<dbReference type="Gene3D" id="3.40.50.150">
    <property type="entry name" value="Vaccinia Virus protein VP39"/>
    <property type="match status" value="1"/>
</dbReference>
<dbReference type="InterPro" id="IPR029063">
    <property type="entry name" value="SAM-dependent_MTases_sf"/>
</dbReference>
<keyword evidence="2" id="KW-0808">Transferase</keyword>
<dbReference type="GO" id="GO:0032259">
    <property type="term" value="P:methylation"/>
    <property type="evidence" value="ECO:0007669"/>
    <property type="project" value="UniProtKB-KW"/>
</dbReference>
<dbReference type="Pfam" id="PF08241">
    <property type="entry name" value="Methyltransf_11"/>
    <property type="match status" value="1"/>
</dbReference>
<evidence type="ECO:0000313" key="2">
    <source>
        <dbReference type="EMBL" id="MFC1851580.1"/>
    </source>
</evidence>
<comment type="caution">
    <text evidence="2">The sequence shown here is derived from an EMBL/GenBank/DDBJ whole genome shotgun (WGS) entry which is preliminary data.</text>
</comment>
<sequence length="215" mass="25269">MSIISKFQLKSRNRKFELFFKEINPGAEDIILNVGAIPRVSWSGPEQLEDNYPWPTQILGGGNEVEGIFEYRKCYPESGAIVFDGCYLPFKDNSIDTIFSNAVIEHLETFENQRLFAQEIKRVGKKWFITTPNFWFPIELHYRLPFIHWFPKKTQFYLKKFIGGRFPRGVFFNELCLLSRTKLKKLFPDSTVIKQRITLYPETLISYYNGKLSAK</sequence>
<dbReference type="EMBL" id="JBHPBY010000203">
    <property type="protein sequence ID" value="MFC1851580.1"/>
    <property type="molecule type" value="Genomic_DNA"/>
</dbReference>
<dbReference type="Proteomes" id="UP001594351">
    <property type="component" value="Unassembled WGS sequence"/>
</dbReference>
<proteinExistence type="predicted"/>
<name>A0ABV6YZG9_UNCC1</name>
<dbReference type="GO" id="GO:0008168">
    <property type="term" value="F:methyltransferase activity"/>
    <property type="evidence" value="ECO:0007669"/>
    <property type="project" value="UniProtKB-KW"/>
</dbReference>
<feature type="domain" description="Methyltransferase type 11" evidence="1">
    <location>
        <begin position="74"/>
        <end position="125"/>
    </location>
</feature>
<organism evidence="2 3">
    <name type="scientific">candidate division CSSED10-310 bacterium</name>
    <dbReference type="NCBI Taxonomy" id="2855610"/>
    <lineage>
        <taxon>Bacteria</taxon>
        <taxon>Bacteria division CSSED10-310</taxon>
    </lineage>
</organism>
<reference evidence="2 3" key="1">
    <citation type="submission" date="2024-09" db="EMBL/GenBank/DDBJ databases">
        <title>Laminarin stimulates single cell rates of sulfate reduction while oxygen inhibits transcriptomic activity in coastal marine sediment.</title>
        <authorList>
            <person name="Lindsay M."/>
            <person name="Orcutt B."/>
            <person name="Emerson D."/>
            <person name="Stepanauskas R."/>
            <person name="D'Angelo T."/>
        </authorList>
    </citation>
    <scope>NUCLEOTIDE SEQUENCE [LARGE SCALE GENOMIC DNA]</scope>
    <source>
        <strain evidence="2">SAG AM-311-K15</strain>
    </source>
</reference>
<gene>
    <name evidence="2" type="ORF">ACFL27_15425</name>
</gene>
<keyword evidence="3" id="KW-1185">Reference proteome</keyword>
<accession>A0ABV6YZG9</accession>